<dbReference type="SUPFAM" id="SSF46565">
    <property type="entry name" value="Chaperone J-domain"/>
    <property type="match status" value="1"/>
</dbReference>
<dbReference type="AlphaFoldDB" id="A0A5M7BSK5"/>
<reference evidence="1 2" key="1">
    <citation type="submission" date="2019-09" db="EMBL/GenBank/DDBJ databases">
        <title>Draft genome sequence of the thermophilic Saccharopolyspora hirsuta VKM Ac-666T.</title>
        <authorList>
            <person name="Lobastova T.G."/>
            <person name="Fokina V."/>
            <person name="Bragin E.Y."/>
            <person name="Shtratnikova V.Y."/>
            <person name="Starodumova I.P."/>
            <person name="Tarlachkov S.V."/>
            <person name="Donova M.V."/>
        </authorList>
    </citation>
    <scope>NUCLEOTIDE SEQUENCE [LARGE SCALE GENOMIC DNA]</scope>
    <source>
        <strain evidence="1 2">VKM Ac-666</strain>
    </source>
</reference>
<name>A0A5M7BSK5_SACHI</name>
<gene>
    <name evidence="1" type="ORF">F1721_23215</name>
</gene>
<proteinExistence type="predicted"/>
<dbReference type="InterPro" id="IPR036869">
    <property type="entry name" value="J_dom_sf"/>
</dbReference>
<dbReference type="EMBL" id="VWPH01000011">
    <property type="protein sequence ID" value="KAA5830224.1"/>
    <property type="molecule type" value="Genomic_DNA"/>
</dbReference>
<comment type="caution">
    <text evidence="1">The sequence shown here is derived from an EMBL/GenBank/DDBJ whole genome shotgun (WGS) entry which is preliminary data.</text>
</comment>
<evidence type="ECO:0008006" key="3">
    <source>
        <dbReference type="Google" id="ProtNLM"/>
    </source>
</evidence>
<dbReference type="OrthoDB" id="5198651at2"/>
<accession>A0A5M7BSK5</accession>
<keyword evidence="2" id="KW-1185">Reference proteome</keyword>
<evidence type="ECO:0000313" key="1">
    <source>
        <dbReference type="EMBL" id="KAA5830224.1"/>
    </source>
</evidence>
<evidence type="ECO:0000313" key="2">
    <source>
        <dbReference type="Proteomes" id="UP000323946"/>
    </source>
</evidence>
<organism evidence="1 2">
    <name type="scientific">Saccharopolyspora hirsuta</name>
    <dbReference type="NCBI Taxonomy" id="1837"/>
    <lineage>
        <taxon>Bacteria</taxon>
        <taxon>Bacillati</taxon>
        <taxon>Actinomycetota</taxon>
        <taxon>Actinomycetes</taxon>
        <taxon>Pseudonocardiales</taxon>
        <taxon>Pseudonocardiaceae</taxon>
        <taxon>Saccharopolyspora</taxon>
    </lineage>
</organism>
<protein>
    <recommendedName>
        <fullName evidence="3">J domain-containing protein</fullName>
    </recommendedName>
</protein>
<dbReference type="Proteomes" id="UP000323946">
    <property type="component" value="Unassembled WGS sequence"/>
</dbReference>
<sequence>MVAVPQDPDTRRAIRAFARAHHPDVGGDPEVFAAGLAELRAGATRDRYDAPVVVVHRPRGIRGLAHRFRDWRARRTRPPRVR</sequence>